<evidence type="ECO:0000256" key="7">
    <source>
        <dbReference type="ARBA" id="ARBA00023080"/>
    </source>
</evidence>
<dbReference type="InterPro" id="IPR020922">
    <property type="entry name" value="dITP/XTP_pyrophosphatase"/>
</dbReference>
<dbReference type="NCBIfam" id="TIGR00042">
    <property type="entry name" value="RdgB/HAM1 family non-canonical purine NTP pyrophosphatase"/>
    <property type="match status" value="1"/>
</dbReference>
<feature type="active site" description="Proton acceptor" evidence="10">
    <location>
        <position position="67"/>
    </location>
</feature>
<organism evidence="12">
    <name type="scientific">Leptolyngbya boryana CZ1</name>
    <dbReference type="NCBI Taxonomy" id="3060204"/>
    <lineage>
        <taxon>Bacteria</taxon>
        <taxon>Bacillati</taxon>
        <taxon>Cyanobacteriota</taxon>
        <taxon>Cyanophyceae</taxon>
        <taxon>Leptolyngbyales</taxon>
        <taxon>Leptolyngbyaceae</taxon>
        <taxon>Leptolyngbya group</taxon>
        <taxon>Leptolyngbya</taxon>
    </lineage>
</organism>
<comment type="subunit">
    <text evidence="2 10">Homodimer.</text>
</comment>
<dbReference type="EC" id="3.6.1.66" evidence="10"/>
<comment type="cofactor">
    <cofactor evidence="10">
        <name>Mg(2+)</name>
        <dbReference type="ChEBI" id="CHEBI:18420"/>
    </cofactor>
    <text evidence="10">Binds 1 Mg(2+) ion per subunit.</text>
</comment>
<dbReference type="GO" id="GO:0035870">
    <property type="term" value="F:dITP diphosphatase activity"/>
    <property type="evidence" value="ECO:0007669"/>
    <property type="project" value="UniProtKB-UniRule"/>
</dbReference>
<dbReference type="EMBL" id="CP130144">
    <property type="protein sequence ID" value="WNZ46828.1"/>
    <property type="molecule type" value="Genomic_DNA"/>
</dbReference>
<evidence type="ECO:0000256" key="4">
    <source>
        <dbReference type="ARBA" id="ARBA00022741"/>
    </source>
</evidence>
<evidence type="ECO:0000256" key="6">
    <source>
        <dbReference type="ARBA" id="ARBA00022842"/>
    </source>
</evidence>
<dbReference type="Gene3D" id="3.90.950.10">
    <property type="match status" value="1"/>
</dbReference>
<comment type="similarity">
    <text evidence="1 10 11">Belongs to the HAM1 NTPase family.</text>
</comment>
<dbReference type="GO" id="GO:0005829">
    <property type="term" value="C:cytosol"/>
    <property type="evidence" value="ECO:0007669"/>
    <property type="project" value="TreeGrafter"/>
</dbReference>
<keyword evidence="3 10" id="KW-0479">Metal-binding</keyword>
<accession>A0AA96WX39</accession>
<evidence type="ECO:0000256" key="8">
    <source>
        <dbReference type="ARBA" id="ARBA00051875"/>
    </source>
</evidence>
<dbReference type="PANTHER" id="PTHR11067:SF9">
    <property type="entry name" value="INOSINE TRIPHOSPHATE PYROPHOSPHATASE"/>
    <property type="match status" value="1"/>
</dbReference>
<comment type="catalytic activity">
    <reaction evidence="8 10">
        <text>dITP + H2O = dIMP + diphosphate + H(+)</text>
        <dbReference type="Rhea" id="RHEA:28342"/>
        <dbReference type="ChEBI" id="CHEBI:15377"/>
        <dbReference type="ChEBI" id="CHEBI:15378"/>
        <dbReference type="ChEBI" id="CHEBI:33019"/>
        <dbReference type="ChEBI" id="CHEBI:61194"/>
        <dbReference type="ChEBI" id="CHEBI:61382"/>
        <dbReference type="EC" id="3.6.1.66"/>
    </reaction>
</comment>
<protein>
    <recommendedName>
        <fullName evidence="10">dITP/XTP pyrophosphatase</fullName>
        <ecNumber evidence="10">3.6.1.66</ecNumber>
    </recommendedName>
    <alternativeName>
        <fullName evidence="10">Non-canonical purine NTP pyrophosphatase</fullName>
    </alternativeName>
    <alternativeName>
        <fullName evidence="10">Non-standard purine NTP pyrophosphatase</fullName>
    </alternativeName>
    <alternativeName>
        <fullName evidence="10">Nucleoside-triphosphate diphosphatase</fullName>
    </alternativeName>
    <alternativeName>
        <fullName evidence="10">Nucleoside-triphosphate pyrophosphatase</fullName>
        <shortName evidence="10">NTPase</shortName>
    </alternativeName>
</protein>
<reference evidence="12" key="2">
    <citation type="submission" date="2023-07" db="EMBL/GenBank/DDBJ databases">
        <authorList>
            <person name="Bai X.-H."/>
            <person name="Wang H.-H."/>
            <person name="Wang J."/>
            <person name="Ma M.-Y."/>
            <person name="Hu H.-H."/>
            <person name="Song Z.-L."/>
            <person name="Ma H.-G."/>
            <person name="Fan Y."/>
            <person name="Du C.-Y."/>
            <person name="Xu J.-C."/>
        </authorList>
    </citation>
    <scope>NUCLEOTIDE SEQUENCE</scope>
    <source>
        <strain evidence="12">CZ1</strain>
    </source>
</reference>
<feature type="binding site" evidence="10">
    <location>
        <begin position="146"/>
        <end position="149"/>
    </location>
    <ligand>
        <name>substrate</name>
    </ligand>
</feature>
<evidence type="ECO:0000256" key="10">
    <source>
        <dbReference type="HAMAP-Rule" id="MF_01405"/>
    </source>
</evidence>
<name>A0AA96WX39_LEPBY</name>
<dbReference type="InterPro" id="IPR002637">
    <property type="entry name" value="RdgB/HAM1"/>
</dbReference>
<evidence type="ECO:0000256" key="3">
    <source>
        <dbReference type="ARBA" id="ARBA00022723"/>
    </source>
</evidence>
<keyword evidence="4 10" id="KW-0547">Nucleotide-binding</keyword>
<evidence type="ECO:0000313" key="12">
    <source>
        <dbReference type="EMBL" id="WNZ46828.1"/>
    </source>
</evidence>
<dbReference type="Pfam" id="PF01725">
    <property type="entry name" value="Ham1p_like"/>
    <property type="match status" value="1"/>
</dbReference>
<dbReference type="CDD" id="cd00515">
    <property type="entry name" value="HAM1"/>
    <property type="match status" value="1"/>
</dbReference>
<feature type="binding site" evidence="10">
    <location>
        <position position="169"/>
    </location>
    <ligand>
        <name>substrate</name>
    </ligand>
</feature>
<feature type="binding site" evidence="10">
    <location>
        <position position="38"/>
    </location>
    <ligand>
        <name>Mg(2+)</name>
        <dbReference type="ChEBI" id="CHEBI:18420"/>
    </ligand>
</feature>
<comment type="catalytic activity">
    <reaction evidence="9 10">
        <text>XTP + H2O = XMP + diphosphate + H(+)</text>
        <dbReference type="Rhea" id="RHEA:28610"/>
        <dbReference type="ChEBI" id="CHEBI:15377"/>
        <dbReference type="ChEBI" id="CHEBI:15378"/>
        <dbReference type="ChEBI" id="CHEBI:33019"/>
        <dbReference type="ChEBI" id="CHEBI:57464"/>
        <dbReference type="ChEBI" id="CHEBI:61314"/>
        <dbReference type="EC" id="3.6.1.66"/>
    </reaction>
</comment>
<dbReference type="GO" id="GO:0046872">
    <property type="term" value="F:metal ion binding"/>
    <property type="evidence" value="ECO:0007669"/>
    <property type="project" value="UniProtKB-KW"/>
</dbReference>
<dbReference type="GO" id="GO:0036220">
    <property type="term" value="F:ITP diphosphatase activity"/>
    <property type="evidence" value="ECO:0007669"/>
    <property type="project" value="UniProtKB-UniRule"/>
</dbReference>
<evidence type="ECO:0000256" key="5">
    <source>
        <dbReference type="ARBA" id="ARBA00022801"/>
    </source>
</evidence>
<dbReference type="InterPro" id="IPR029001">
    <property type="entry name" value="ITPase-like_fam"/>
</dbReference>
<dbReference type="HAMAP" id="MF_01405">
    <property type="entry name" value="Non_canon_purine_NTPase"/>
    <property type="match status" value="1"/>
</dbReference>
<dbReference type="FunFam" id="3.90.950.10:FF:000001">
    <property type="entry name" value="dITP/XTP pyrophosphatase"/>
    <property type="match status" value="1"/>
</dbReference>
<reference evidence="12" key="1">
    <citation type="journal article" date="2023" name="Plants (Basel)">
        <title>Genomic Analysis of Leptolyngbya boryana CZ1 Reveals Efficient Carbon Fixation Modules.</title>
        <authorList>
            <person name="Bai X."/>
            <person name="Wang H."/>
            <person name="Cheng W."/>
            <person name="Wang J."/>
            <person name="Ma M."/>
            <person name="Hu H."/>
            <person name="Song Z."/>
            <person name="Ma H."/>
            <person name="Fan Y."/>
            <person name="Du C."/>
            <person name="Xu J."/>
        </authorList>
    </citation>
    <scope>NUCLEOTIDE SEQUENCE</scope>
    <source>
        <strain evidence="12">CZ1</strain>
    </source>
</reference>
<dbReference type="GO" id="GO:0036222">
    <property type="term" value="F:XTP diphosphatase activity"/>
    <property type="evidence" value="ECO:0007669"/>
    <property type="project" value="UniProtKB-UniRule"/>
</dbReference>
<evidence type="ECO:0000256" key="11">
    <source>
        <dbReference type="RuleBase" id="RU003781"/>
    </source>
</evidence>
<keyword evidence="5 10" id="KW-0378">Hydrolase</keyword>
<feature type="binding site" evidence="10">
    <location>
        <begin position="8"/>
        <end position="13"/>
    </location>
    <ligand>
        <name>substrate</name>
    </ligand>
</feature>
<dbReference type="GO" id="GO:0009146">
    <property type="term" value="P:purine nucleoside triphosphate catabolic process"/>
    <property type="evidence" value="ECO:0007669"/>
    <property type="project" value="UniProtKB-UniRule"/>
</dbReference>
<evidence type="ECO:0000256" key="9">
    <source>
        <dbReference type="ARBA" id="ARBA00052017"/>
    </source>
</evidence>
<dbReference type="AlphaFoldDB" id="A0AA96WX39"/>
<keyword evidence="6 10" id="KW-0460">Magnesium</keyword>
<dbReference type="PANTHER" id="PTHR11067">
    <property type="entry name" value="INOSINE TRIPHOSPHATE PYROPHOSPHATASE/HAM1 PROTEIN"/>
    <property type="match status" value="1"/>
</dbReference>
<gene>
    <name evidence="12" type="primary">rdgB</name>
    <name evidence="12" type="ORF">Q2T42_03110</name>
</gene>
<feature type="binding site" evidence="10">
    <location>
        <begin position="174"/>
        <end position="175"/>
    </location>
    <ligand>
        <name>substrate</name>
    </ligand>
</feature>
<keyword evidence="7 10" id="KW-0546">Nucleotide metabolism</keyword>
<dbReference type="RefSeq" id="WP_316427784.1">
    <property type="nucleotide sequence ID" value="NZ_CP130144.1"/>
</dbReference>
<dbReference type="GO" id="GO:0009117">
    <property type="term" value="P:nucleotide metabolic process"/>
    <property type="evidence" value="ECO:0007669"/>
    <property type="project" value="UniProtKB-KW"/>
</dbReference>
<comment type="function">
    <text evidence="10">Pyrophosphatase that catalyzes the hydrolysis of nucleoside triphosphates to their monophosphate derivatives, with a high preference for the non-canonical purine nucleotides XTP (xanthosine triphosphate), dITP (deoxyinosine triphosphate) and ITP. Seems to function as a house-cleaning enzyme that removes non-canonical purine nucleotides from the nucleotide pool, thus preventing their incorporation into DNA/RNA and avoiding chromosomal lesions.</text>
</comment>
<proteinExistence type="inferred from homology"/>
<evidence type="ECO:0000256" key="1">
    <source>
        <dbReference type="ARBA" id="ARBA00008023"/>
    </source>
</evidence>
<sequence>MTVLVVATGNPGKVKEIEPYLSGLNWELRLKPPELEMEETGTTFQENAAQKATQVAIATGQWAIADDSGLEVMALDGRPGVYSARYAESDQARIAKLLGELGDATDRRAQFVCAIAVAKPDGTIALLTEGFCPGEILTAPRGEGGFGYDPIFYVPEQGMTFSEMPLEVKQEISHRGRAFQAILPQMRALKV</sequence>
<comment type="catalytic activity">
    <reaction evidence="10">
        <text>ITP + H2O = IMP + diphosphate + H(+)</text>
        <dbReference type="Rhea" id="RHEA:29399"/>
        <dbReference type="ChEBI" id="CHEBI:15377"/>
        <dbReference type="ChEBI" id="CHEBI:15378"/>
        <dbReference type="ChEBI" id="CHEBI:33019"/>
        <dbReference type="ChEBI" id="CHEBI:58053"/>
        <dbReference type="ChEBI" id="CHEBI:61402"/>
        <dbReference type="EC" id="3.6.1.66"/>
    </reaction>
</comment>
<dbReference type="GO" id="GO:0000166">
    <property type="term" value="F:nucleotide binding"/>
    <property type="evidence" value="ECO:0007669"/>
    <property type="project" value="UniProtKB-KW"/>
</dbReference>
<feature type="binding site" evidence="10">
    <location>
        <position position="68"/>
    </location>
    <ligand>
        <name>substrate</name>
    </ligand>
</feature>
<dbReference type="SUPFAM" id="SSF52972">
    <property type="entry name" value="ITPase-like"/>
    <property type="match status" value="1"/>
</dbReference>
<feature type="binding site" evidence="10">
    <location>
        <position position="67"/>
    </location>
    <ligand>
        <name>Mg(2+)</name>
        <dbReference type="ChEBI" id="CHEBI:18420"/>
    </ligand>
</feature>
<evidence type="ECO:0000256" key="2">
    <source>
        <dbReference type="ARBA" id="ARBA00011738"/>
    </source>
</evidence>
<dbReference type="GO" id="GO:0017111">
    <property type="term" value="F:ribonucleoside triphosphate phosphatase activity"/>
    <property type="evidence" value="ECO:0007669"/>
    <property type="project" value="InterPro"/>
</dbReference>